<evidence type="ECO:0000259" key="9">
    <source>
        <dbReference type="PROSITE" id="PS50929"/>
    </source>
</evidence>
<dbReference type="GO" id="GO:0140359">
    <property type="term" value="F:ABC-type transporter activity"/>
    <property type="evidence" value="ECO:0007669"/>
    <property type="project" value="InterPro"/>
</dbReference>
<dbReference type="InterPro" id="IPR011527">
    <property type="entry name" value="ABC1_TM_dom"/>
</dbReference>
<feature type="transmembrane region" description="Helical" evidence="8">
    <location>
        <begin position="126"/>
        <end position="149"/>
    </location>
</feature>
<dbReference type="GO" id="GO:0016020">
    <property type="term" value="C:membrane"/>
    <property type="evidence" value="ECO:0007669"/>
    <property type="project" value="UniProtKB-SubCell"/>
</dbReference>
<dbReference type="InterPro" id="IPR044746">
    <property type="entry name" value="ABCC_6TM_D1"/>
</dbReference>
<keyword evidence="11" id="KW-1185">Reference proteome</keyword>
<evidence type="ECO:0000313" key="10">
    <source>
        <dbReference type="EMBL" id="KAG8386436.1"/>
    </source>
</evidence>
<reference evidence="10" key="1">
    <citation type="submission" date="2019-10" db="EMBL/GenBank/DDBJ databases">
        <authorList>
            <person name="Zhang R."/>
            <person name="Pan Y."/>
            <person name="Wang J."/>
            <person name="Ma R."/>
            <person name="Yu S."/>
        </authorList>
    </citation>
    <scope>NUCLEOTIDE SEQUENCE</scope>
    <source>
        <strain evidence="10">LA-IB0</strain>
        <tissue evidence="10">Leaf</tissue>
    </source>
</reference>
<keyword evidence="3 8" id="KW-0812">Transmembrane</keyword>
<organism evidence="10 11">
    <name type="scientific">Buddleja alternifolia</name>
    <dbReference type="NCBI Taxonomy" id="168488"/>
    <lineage>
        <taxon>Eukaryota</taxon>
        <taxon>Viridiplantae</taxon>
        <taxon>Streptophyta</taxon>
        <taxon>Embryophyta</taxon>
        <taxon>Tracheophyta</taxon>
        <taxon>Spermatophyta</taxon>
        <taxon>Magnoliopsida</taxon>
        <taxon>eudicotyledons</taxon>
        <taxon>Gunneridae</taxon>
        <taxon>Pentapetalae</taxon>
        <taxon>asterids</taxon>
        <taxon>lamiids</taxon>
        <taxon>Lamiales</taxon>
        <taxon>Scrophulariaceae</taxon>
        <taxon>Buddlejeae</taxon>
        <taxon>Buddleja</taxon>
    </lineage>
</organism>
<feature type="domain" description="ABC transmembrane type-1" evidence="9">
    <location>
        <begin position="88"/>
        <end position="369"/>
    </location>
</feature>
<accession>A0AAV6XTU3</accession>
<dbReference type="FunFam" id="1.20.1560.10:FF:000003">
    <property type="entry name" value="ABC transporter C family member 10"/>
    <property type="match status" value="1"/>
</dbReference>
<keyword evidence="2" id="KW-0813">Transport</keyword>
<dbReference type="SUPFAM" id="SSF90123">
    <property type="entry name" value="ABC transporter transmembrane region"/>
    <property type="match status" value="1"/>
</dbReference>
<sequence>MASSSAFDLGKASFLSKISFAWINSLLRLGKSKPLTLDDILSLGCEDEALFAFEKFNDAWREENGKNSVYSKNSVFRAIERVFWKNLVLAGILILLKTIAVAATPLLLYAFIRYSKFETKNLRKGLSLVGLLVVAKVVESLAYRHFYFYSRRIGMRMRLALVVAIYRKQLKLSSLARKRHSIGEIVNYIAIDTYRMGESVMWIQIGWAYVIQIVLILVVFSVVVGSGVLPELVPFVICGLLNVPFAKLLQKYQTEFMVVQDKRLRSLSEILNNMKVINLQSWEENFKNMIESYRRIEFTWLSKTHFMKSYSTILFWMSPTVVSSVISFGCIFLKSARLDAATVFTVLAALRTMSEPVRFLPDFLTSLIQVKVSFERITSFMVEDELEHENIV</sequence>
<keyword evidence="6 8" id="KW-1133">Transmembrane helix</keyword>
<gene>
    <name evidence="10" type="ORF">BUALT_Bualt03G0148600</name>
</gene>
<name>A0AAV6XTU3_9LAMI</name>
<dbReference type="InterPro" id="IPR050173">
    <property type="entry name" value="ABC_transporter_C-like"/>
</dbReference>
<dbReference type="Gene3D" id="1.20.1560.10">
    <property type="entry name" value="ABC transporter type 1, transmembrane domain"/>
    <property type="match status" value="1"/>
</dbReference>
<dbReference type="CDD" id="cd18579">
    <property type="entry name" value="ABC_6TM_ABCC_D1"/>
    <property type="match status" value="1"/>
</dbReference>
<feature type="transmembrane region" description="Helical" evidence="8">
    <location>
        <begin position="205"/>
        <end position="226"/>
    </location>
</feature>
<keyword evidence="7 8" id="KW-0472">Membrane</keyword>
<dbReference type="Pfam" id="PF00664">
    <property type="entry name" value="ABC_membrane"/>
    <property type="match status" value="1"/>
</dbReference>
<feature type="transmembrane region" description="Helical" evidence="8">
    <location>
        <begin position="87"/>
        <end position="114"/>
    </location>
</feature>
<evidence type="ECO:0000256" key="5">
    <source>
        <dbReference type="ARBA" id="ARBA00022840"/>
    </source>
</evidence>
<evidence type="ECO:0000256" key="1">
    <source>
        <dbReference type="ARBA" id="ARBA00004141"/>
    </source>
</evidence>
<evidence type="ECO:0000256" key="7">
    <source>
        <dbReference type="ARBA" id="ARBA00023136"/>
    </source>
</evidence>
<dbReference type="InterPro" id="IPR036640">
    <property type="entry name" value="ABC1_TM_sf"/>
</dbReference>
<evidence type="ECO:0000256" key="2">
    <source>
        <dbReference type="ARBA" id="ARBA00022448"/>
    </source>
</evidence>
<dbReference type="GO" id="GO:0005524">
    <property type="term" value="F:ATP binding"/>
    <property type="evidence" value="ECO:0007669"/>
    <property type="project" value="UniProtKB-KW"/>
</dbReference>
<dbReference type="AlphaFoldDB" id="A0AAV6XTU3"/>
<evidence type="ECO:0000256" key="3">
    <source>
        <dbReference type="ARBA" id="ARBA00022692"/>
    </source>
</evidence>
<evidence type="ECO:0000256" key="8">
    <source>
        <dbReference type="SAM" id="Phobius"/>
    </source>
</evidence>
<dbReference type="Proteomes" id="UP000826271">
    <property type="component" value="Unassembled WGS sequence"/>
</dbReference>
<proteinExistence type="predicted"/>
<comment type="subcellular location">
    <subcellularLocation>
        <location evidence="1">Membrane</location>
        <topology evidence="1">Multi-pass membrane protein</topology>
    </subcellularLocation>
</comment>
<keyword evidence="4" id="KW-0547">Nucleotide-binding</keyword>
<protein>
    <recommendedName>
        <fullName evidence="9">ABC transmembrane type-1 domain-containing protein</fullName>
    </recommendedName>
</protein>
<evidence type="ECO:0000256" key="6">
    <source>
        <dbReference type="ARBA" id="ARBA00022989"/>
    </source>
</evidence>
<dbReference type="EMBL" id="WHWC01000003">
    <property type="protein sequence ID" value="KAG8386436.1"/>
    <property type="molecule type" value="Genomic_DNA"/>
</dbReference>
<keyword evidence="5" id="KW-0067">ATP-binding</keyword>
<dbReference type="PROSITE" id="PS50929">
    <property type="entry name" value="ABC_TM1F"/>
    <property type="match status" value="1"/>
</dbReference>
<evidence type="ECO:0000256" key="4">
    <source>
        <dbReference type="ARBA" id="ARBA00022741"/>
    </source>
</evidence>
<comment type="caution">
    <text evidence="10">The sequence shown here is derived from an EMBL/GenBank/DDBJ whole genome shotgun (WGS) entry which is preliminary data.</text>
</comment>
<evidence type="ECO:0000313" key="11">
    <source>
        <dbReference type="Proteomes" id="UP000826271"/>
    </source>
</evidence>
<dbReference type="PANTHER" id="PTHR24223">
    <property type="entry name" value="ATP-BINDING CASSETTE SUB-FAMILY C"/>
    <property type="match status" value="1"/>
</dbReference>
<dbReference type="PANTHER" id="PTHR24223:SF108">
    <property type="entry name" value="ABC TRANSPORTER C FAMILY MEMBER 8"/>
    <property type="match status" value="1"/>
</dbReference>
<feature type="transmembrane region" description="Helical" evidence="8">
    <location>
        <begin position="313"/>
        <end position="334"/>
    </location>
</feature>